<name>A0A3R7MLN8_PENVA</name>
<feature type="region of interest" description="Disordered" evidence="1">
    <location>
        <begin position="86"/>
        <end position="198"/>
    </location>
</feature>
<feature type="compositionally biased region" description="Basic and acidic residues" evidence="1">
    <location>
        <begin position="138"/>
        <end position="150"/>
    </location>
</feature>
<keyword evidence="2" id="KW-0472">Membrane</keyword>
<proteinExistence type="predicted"/>
<feature type="non-terminal residue" evidence="3">
    <location>
        <position position="1"/>
    </location>
</feature>
<keyword evidence="2" id="KW-0812">Transmembrane</keyword>
<evidence type="ECO:0000313" key="3">
    <source>
        <dbReference type="EMBL" id="ROT86095.1"/>
    </source>
</evidence>
<evidence type="ECO:0000313" key="4">
    <source>
        <dbReference type="Proteomes" id="UP000283509"/>
    </source>
</evidence>
<feature type="transmembrane region" description="Helical" evidence="2">
    <location>
        <begin position="6"/>
        <end position="23"/>
    </location>
</feature>
<comment type="caution">
    <text evidence="3">The sequence shown here is derived from an EMBL/GenBank/DDBJ whole genome shotgun (WGS) entry which is preliminary data.</text>
</comment>
<reference evidence="3 4" key="2">
    <citation type="submission" date="2019-01" db="EMBL/GenBank/DDBJ databases">
        <title>The decoding of complex shrimp genome reveals the adaptation for benthos swimmer, frequently molting mechanism and breeding impact on genome.</title>
        <authorList>
            <person name="Sun Y."/>
            <person name="Gao Y."/>
            <person name="Yu Y."/>
        </authorList>
    </citation>
    <scope>NUCLEOTIDE SEQUENCE [LARGE SCALE GENOMIC DNA]</scope>
    <source>
        <tissue evidence="3">Muscle</tissue>
    </source>
</reference>
<dbReference type="AlphaFoldDB" id="A0A3R7MLN8"/>
<keyword evidence="4" id="KW-1185">Reference proteome</keyword>
<feature type="compositionally biased region" description="Basic and acidic residues" evidence="1">
    <location>
        <begin position="170"/>
        <end position="183"/>
    </location>
</feature>
<gene>
    <name evidence="3" type="ORF">C7M84_007816</name>
</gene>
<keyword evidence="2" id="KW-1133">Transmembrane helix</keyword>
<sequence length="260" mass="29285">TRDKILLISFTLLTFCFFGIFIRERVSRRTCKRRIFTMDEEGRVSGLQGFRDFLNNITHGTFWEDSSMGSDDDRRDAEFYSVFSSSVDSLDDGEGGYSSGGDDDREINLHPEESSPDCWADDEASTSQHVSGEENEEELPHGENRMETHLRGSPPHCSADDASTSQQAGVEEHVGELPHEGNKGKRKLPHESDDEDVDILPILDKKRKLAQANENFTEGSPAGYWDINDSRSKQTRGEDNEGEKKVPPDEDNDNIQPKLD</sequence>
<dbReference type="OrthoDB" id="10654231at2759"/>
<accession>A0A3R7MLN8</accession>
<evidence type="ECO:0000256" key="1">
    <source>
        <dbReference type="SAM" id="MobiDB-lite"/>
    </source>
</evidence>
<dbReference type="EMBL" id="QCYY01000002">
    <property type="protein sequence ID" value="ROT86095.1"/>
    <property type="molecule type" value="Genomic_DNA"/>
</dbReference>
<feature type="compositionally biased region" description="Basic and acidic residues" evidence="1">
    <location>
        <begin position="228"/>
        <end position="248"/>
    </location>
</feature>
<protein>
    <submittedName>
        <fullName evidence="3">Uncharacterized protein</fullName>
    </submittedName>
</protein>
<evidence type="ECO:0000256" key="2">
    <source>
        <dbReference type="SAM" id="Phobius"/>
    </source>
</evidence>
<reference evidence="3 4" key="1">
    <citation type="submission" date="2018-04" db="EMBL/GenBank/DDBJ databases">
        <authorList>
            <person name="Zhang X."/>
            <person name="Yuan J."/>
            <person name="Li F."/>
            <person name="Xiang J."/>
        </authorList>
    </citation>
    <scope>NUCLEOTIDE SEQUENCE [LARGE SCALE GENOMIC DNA]</scope>
    <source>
        <tissue evidence="3">Muscle</tissue>
    </source>
</reference>
<organism evidence="3 4">
    <name type="scientific">Penaeus vannamei</name>
    <name type="common">Whiteleg shrimp</name>
    <name type="synonym">Litopenaeus vannamei</name>
    <dbReference type="NCBI Taxonomy" id="6689"/>
    <lineage>
        <taxon>Eukaryota</taxon>
        <taxon>Metazoa</taxon>
        <taxon>Ecdysozoa</taxon>
        <taxon>Arthropoda</taxon>
        <taxon>Crustacea</taxon>
        <taxon>Multicrustacea</taxon>
        <taxon>Malacostraca</taxon>
        <taxon>Eumalacostraca</taxon>
        <taxon>Eucarida</taxon>
        <taxon>Decapoda</taxon>
        <taxon>Dendrobranchiata</taxon>
        <taxon>Penaeoidea</taxon>
        <taxon>Penaeidae</taxon>
        <taxon>Penaeus</taxon>
    </lineage>
</organism>
<feature type="region of interest" description="Disordered" evidence="1">
    <location>
        <begin position="211"/>
        <end position="260"/>
    </location>
</feature>
<dbReference type="Proteomes" id="UP000283509">
    <property type="component" value="Unassembled WGS sequence"/>
</dbReference>